<dbReference type="RefSeq" id="XP_007768174.1">
    <property type="nucleotide sequence ID" value="XM_007769984.1"/>
</dbReference>
<proteinExistence type="predicted"/>
<feature type="non-terminal residue" evidence="1">
    <location>
        <position position="224"/>
    </location>
</feature>
<dbReference type="KEGG" id="cput:CONPUDRAFT_20846"/>
<sequence>YAMFSHRLGPDEPTYADFVGRVPGKVKRAGYAKLQSFCKKAREIGCDFAWSDTCCIQAADKAELEEETQSIFRWHTNSHVCIAYLSDSNGTQNMFDDTWFKRSWTLQDLLGPDRLKLYGSNWGELFPDVENDKAPGSHSLKRLSEITHIPAEDIAHFKPGTDRISEKMMWAARRRTTRAEDVAYSLIGIFDVSIPIIYGEGERAFFRLMEAIIQRCNHWDIFAW</sequence>
<name>A0A5M3MQN7_CONPW</name>
<dbReference type="PANTHER" id="PTHR10622">
    <property type="entry name" value="HET DOMAIN-CONTAINING PROTEIN"/>
    <property type="match status" value="1"/>
</dbReference>
<reference evidence="2" key="1">
    <citation type="journal article" date="2012" name="Science">
        <title>The Paleozoic origin of enzymatic lignin decomposition reconstructed from 31 fungal genomes.</title>
        <authorList>
            <person name="Floudas D."/>
            <person name="Binder M."/>
            <person name="Riley R."/>
            <person name="Barry K."/>
            <person name="Blanchette R.A."/>
            <person name="Henrissat B."/>
            <person name="Martinez A.T."/>
            <person name="Otillar R."/>
            <person name="Spatafora J.W."/>
            <person name="Yadav J.S."/>
            <person name="Aerts A."/>
            <person name="Benoit I."/>
            <person name="Boyd A."/>
            <person name="Carlson A."/>
            <person name="Copeland A."/>
            <person name="Coutinho P.M."/>
            <person name="de Vries R.P."/>
            <person name="Ferreira P."/>
            <person name="Findley K."/>
            <person name="Foster B."/>
            <person name="Gaskell J."/>
            <person name="Glotzer D."/>
            <person name="Gorecki P."/>
            <person name="Heitman J."/>
            <person name="Hesse C."/>
            <person name="Hori C."/>
            <person name="Igarashi K."/>
            <person name="Jurgens J.A."/>
            <person name="Kallen N."/>
            <person name="Kersten P."/>
            <person name="Kohler A."/>
            <person name="Kuees U."/>
            <person name="Kumar T.K.A."/>
            <person name="Kuo A."/>
            <person name="LaButti K."/>
            <person name="Larrondo L.F."/>
            <person name="Lindquist E."/>
            <person name="Ling A."/>
            <person name="Lombard V."/>
            <person name="Lucas S."/>
            <person name="Lundell T."/>
            <person name="Martin R."/>
            <person name="McLaughlin D.J."/>
            <person name="Morgenstern I."/>
            <person name="Morin E."/>
            <person name="Murat C."/>
            <person name="Nagy L.G."/>
            <person name="Nolan M."/>
            <person name="Ohm R.A."/>
            <person name="Patyshakuliyeva A."/>
            <person name="Rokas A."/>
            <person name="Ruiz-Duenas F.J."/>
            <person name="Sabat G."/>
            <person name="Salamov A."/>
            <person name="Samejima M."/>
            <person name="Schmutz J."/>
            <person name="Slot J.C."/>
            <person name="St John F."/>
            <person name="Stenlid J."/>
            <person name="Sun H."/>
            <person name="Sun S."/>
            <person name="Syed K."/>
            <person name="Tsang A."/>
            <person name="Wiebenga A."/>
            <person name="Young D."/>
            <person name="Pisabarro A."/>
            <person name="Eastwood D.C."/>
            <person name="Martin F."/>
            <person name="Cullen D."/>
            <person name="Grigoriev I.V."/>
            <person name="Hibbett D.S."/>
        </authorList>
    </citation>
    <scope>NUCLEOTIDE SEQUENCE [LARGE SCALE GENOMIC DNA]</scope>
    <source>
        <strain evidence="2">RWD-64-598 SS2</strain>
    </source>
</reference>
<protein>
    <recommendedName>
        <fullName evidence="3">Heterokaryon incompatibility domain-containing protein</fullName>
    </recommendedName>
</protein>
<evidence type="ECO:0000313" key="1">
    <source>
        <dbReference type="EMBL" id="EIW81377.1"/>
    </source>
</evidence>
<evidence type="ECO:0008006" key="3">
    <source>
        <dbReference type="Google" id="ProtNLM"/>
    </source>
</evidence>
<dbReference type="AlphaFoldDB" id="A0A5M3MQN7"/>
<keyword evidence="2" id="KW-1185">Reference proteome</keyword>
<dbReference type="Proteomes" id="UP000053558">
    <property type="component" value="Unassembled WGS sequence"/>
</dbReference>
<dbReference type="OMA" id="RISEKMM"/>
<dbReference type="PANTHER" id="PTHR10622:SF10">
    <property type="entry name" value="HET DOMAIN-CONTAINING PROTEIN"/>
    <property type="match status" value="1"/>
</dbReference>
<feature type="non-terminal residue" evidence="1">
    <location>
        <position position="1"/>
    </location>
</feature>
<dbReference type="OrthoDB" id="674604at2759"/>
<dbReference type="EMBL" id="JH711578">
    <property type="protein sequence ID" value="EIW81377.1"/>
    <property type="molecule type" value="Genomic_DNA"/>
</dbReference>
<comment type="caution">
    <text evidence="1">The sequence shown here is derived from an EMBL/GenBank/DDBJ whole genome shotgun (WGS) entry which is preliminary data.</text>
</comment>
<accession>A0A5M3MQN7</accession>
<evidence type="ECO:0000313" key="2">
    <source>
        <dbReference type="Proteomes" id="UP000053558"/>
    </source>
</evidence>
<organism evidence="1 2">
    <name type="scientific">Coniophora puteana (strain RWD-64-598)</name>
    <name type="common">Brown rot fungus</name>
    <dbReference type="NCBI Taxonomy" id="741705"/>
    <lineage>
        <taxon>Eukaryota</taxon>
        <taxon>Fungi</taxon>
        <taxon>Dikarya</taxon>
        <taxon>Basidiomycota</taxon>
        <taxon>Agaricomycotina</taxon>
        <taxon>Agaricomycetes</taxon>
        <taxon>Agaricomycetidae</taxon>
        <taxon>Boletales</taxon>
        <taxon>Coniophorineae</taxon>
        <taxon>Coniophoraceae</taxon>
        <taxon>Coniophora</taxon>
    </lineage>
</organism>
<dbReference type="GeneID" id="19206534"/>
<gene>
    <name evidence="1" type="ORF">CONPUDRAFT_20846</name>
</gene>